<evidence type="ECO:0000313" key="1">
    <source>
        <dbReference type="Proteomes" id="UP000887579"/>
    </source>
</evidence>
<protein>
    <submittedName>
        <fullName evidence="2">Protein kinase domain-containing protein</fullName>
    </submittedName>
</protein>
<accession>A0AC34FIC9</accession>
<organism evidence="1 2">
    <name type="scientific">Panagrolaimus sp. ES5</name>
    <dbReference type="NCBI Taxonomy" id="591445"/>
    <lineage>
        <taxon>Eukaryota</taxon>
        <taxon>Metazoa</taxon>
        <taxon>Ecdysozoa</taxon>
        <taxon>Nematoda</taxon>
        <taxon>Chromadorea</taxon>
        <taxon>Rhabditida</taxon>
        <taxon>Tylenchina</taxon>
        <taxon>Panagrolaimomorpha</taxon>
        <taxon>Panagrolaimoidea</taxon>
        <taxon>Panagrolaimidae</taxon>
        <taxon>Panagrolaimus</taxon>
    </lineage>
</organism>
<sequence length="342" mass="39217">MSTFPTEKIGDKYVYEGPLGSGSAGLAELFKIKETGEIVAIKKVGINVANRDSLFRELNFLKSSNHKNIIKLFDAWKSDDDELFTVREAGKANLEEFLVKFPIKTLEEVARISFQIISGVNYMHKRGLIHADLKFGNIVIAGDYNEVKIIDFDRSVPVEKAKNNAVVIHGTVGYEAPELIMGEHFDCKADCWTVGVIIAEMIIADDYLFVPVDGQSFIDLYHFTLGTPSESYLEKINHDFKDTYFKNKTYEGFKWEDILGKKDVIKNSTEEEKESYYDLLNSLIKFDPDERLSMEKALKHKFLSKFQGFEDYFSEISCYDPTVEKEVNNDWRKAFDDALDKF</sequence>
<dbReference type="WBParaSite" id="ES5_v2.g17052.t1">
    <property type="protein sequence ID" value="ES5_v2.g17052.t1"/>
    <property type="gene ID" value="ES5_v2.g17052"/>
</dbReference>
<name>A0AC34FIC9_9BILA</name>
<dbReference type="Proteomes" id="UP000887579">
    <property type="component" value="Unplaced"/>
</dbReference>
<reference evidence="2" key="1">
    <citation type="submission" date="2022-11" db="UniProtKB">
        <authorList>
            <consortium name="WormBaseParasite"/>
        </authorList>
    </citation>
    <scope>IDENTIFICATION</scope>
</reference>
<evidence type="ECO:0000313" key="2">
    <source>
        <dbReference type="WBParaSite" id="ES5_v2.g17052.t1"/>
    </source>
</evidence>
<proteinExistence type="predicted"/>